<reference evidence="8 9" key="1">
    <citation type="submission" date="2017-06" db="EMBL/GenBank/DDBJ databases">
        <title>Description of Rhodopirellula bahusiensis sp. nov.</title>
        <authorList>
            <person name="Kizina J."/>
            <person name="Harder J."/>
        </authorList>
    </citation>
    <scope>NUCLEOTIDE SEQUENCE [LARGE SCALE GENOMIC DNA]</scope>
    <source>
        <strain evidence="8 9">SWK21</strain>
    </source>
</reference>
<name>A0A2G1WC91_9BACT</name>
<dbReference type="PANTHER" id="PTHR43281">
    <property type="entry name" value="FARNESYL DIPHOSPHATE SYNTHASE"/>
    <property type="match status" value="1"/>
</dbReference>
<dbReference type="Pfam" id="PF00348">
    <property type="entry name" value="polyprenyl_synt"/>
    <property type="match status" value="1"/>
</dbReference>
<dbReference type="EMBL" id="NIZW01000002">
    <property type="protein sequence ID" value="PHQ36653.1"/>
    <property type="molecule type" value="Genomic_DNA"/>
</dbReference>
<keyword evidence="9" id="KW-1185">Reference proteome</keyword>
<dbReference type="PANTHER" id="PTHR43281:SF1">
    <property type="entry name" value="FARNESYL DIPHOSPHATE SYNTHASE"/>
    <property type="match status" value="1"/>
</dbReference>
<dbReference type="GO" id="GO:0046872">
    <property type="term" value="F:metal ion binding"/>
    <property type="evidence" value="ECO:0007669"/>
    <property type="project" value="UniProtKB-KW"/>
</dbReference>
<accession>A0A2G1WC91</accession>
<keyword evidence="6" id="KW-0414">Isoprene biosynthesis</keyword>
<evidence type="ECO:0000256" key="1">
    <source>
        <dbReference type="ARBA" id="ARBA00001946"/>
    </source>
</evidence>
<dbReference type="InterPro" id="IPR008949">
    <property type="entry name" value="Isoprenoid_synthase_dom_sf"/>
</dbReference>
<dbReference type="CDD" id="cd00685">
    <property type="entry name" value="Trans_IPPS_HT"/>
    <property type="match status" value="1"/>
</dbReference>
<dbReference type="GO" id="GO:0005737">
    <property type="term" value="C:cytoplasm"/>
    <property type="evidence" value="ECO:0007669"/>
    <property type="project" value="UniProtKB-ARBA"/>
</dbReference>
<dbReference type="SUPFAM" id="SSF48576">
    <property type="entry name" value="Terpenoid synthases"/>
    <property type="match status" value="1"/>
</dbReference>
<evidence type="ECO:0000256" key="2">
    <source>
        <dbReference type="ARBA" id="ARBA00006706"/>
    </source>
</evidence>
<proteinExistence type="inferred from homology"/>
<comment type="cofactor">
    <cofactor evidence="1">
        <name>Mg(2+)</name>
        <dbReference type="ChEBI" id="CHEBI:18420"/>
    </cofactor>
</comment>
<comment type="caution">
    <text evidence="8">The sequence shown here is derived from an EMBL/GenBank/DDBJ whole genome shotgun (WGS) entry which is preliminary data.</text>
</comment>
<dbReference type="Proteomes" id="UP000225740">
    <property type="component" value="Unassembled WGS sequence"/>
</dbReference>
<dbReference type="InterPro" id="IPR000092">
    <property type="entry name" value="Polyprenyl_synt"/>
</dbReference>
<dbReference type="FunFam" id="1.10.600.10:FF:000001">
    <property type="entry name" value="Geranylgeranyl diphosphate synthase"/>
    <property type="match status" value="1"/>
</dbReference>
<evidence type="ECO:0000256" key="7">
    <source>
        <dbReference type="RuleBase" id="RU004466"/>
    </source>
</evidence>
<dbReference type="AlphaFoldDB" id="A0A2G1WC91"/>
<dbReference type="InterPro" id="IPR053378">
    <property type="entry name" value="Prenyl_diphosphate_synthase"/>
</dbReference>
<dbReference type="PROSITE" id="PS00723">
    <property type="entry name" value="POLYPRENYL_SYNTHASE_1"/>
    <property type="match status" value="1"/>
</dbReference>
<evidence type="ECO:0000256" key="3">
    <source>
        <dbReference type="ARBA" id="ARBA00022679"/>
    </source>
</evidence>
<keyword evidence="5" id="KW-0460">Magnesium</keyword>
<evidence type="ECO:0000313" key="8">
    <source>
        <dbReference type="EMBL" id="PHQ36653.1"/>
    </source>
</evidence>
<sequence length="317" mass="33267">MSVEASGDRREQTSDTSESLTDYLNAHRPAVDAALEAACQDRPGVPERLAAAIRYAVLAPGKRLRPILTIMAAEACGGDAASAMPSAVAVEMIHAYSLIHDDLPAMDDDDLRRGRPTTHVKFDEATAILAGDALQSMAFAHLHQSTSDVAKSAALIGTLATAAGPAGLVGGQADDLDAEKHTVEDFGGPEAALKHLEAIHHRKTGALFTACAAMGAISAGADSNVVSALTDYAKAFGLAFQITDDLLDCTSTDEQLGKRTGKDDGRGKLTYPGLMGLDRARAHAEATIHAAHESLQLFGTTAQRLRTLADFVLERTN</sequence>
<keyword evidence="3 7" id="KW-0808">Transferase</keyword>
<organism evidence="8 9">
    <name type="scientific">Rhodopirellula bahusiensis</name>
    <dbReference type="NCBI Taxonomy" id="2014065"/>
    <lineage>
        <taxon>Bacteria</taxon>
        <taxon>Pseudomonadati</taxon>
        <taxon>Planctomycetota</taxon>
        <taxon>Planctomycetia</taxon>
        <taxon>Pirellulales</taxon>
        <taxon>Pirellulaceae</taxon>
        <taxon>Rhodopirellula</taxon>
    </lineage>
</organism>
<dbReference type="PROSITE" id="PS00444">
    <property type="entry name" value="POLYPRENYL_SYNTHASE_2"/>
    <property type="match status" value="1"/>
</dbReference>
<keyword evidence="4" id="KW-0479">Metal-binding</keyword>
<dbReference type="NCBIfam" id="NF045485">
    <property type="entry name" value="FPPsyn"/>
    <property type="match status" value="1"/>
</dbReference>
<evidence type="ECO:0000256" key="4">
    <source>
        <dbReference type="ARBA" id="ARBA00022723"/>
    </source>
</evidence>
<evidence type="ECO:0000256" key="5">
    <source>
        <dbReference type="ARBA" id="ARBA00022842"/>
    </source>
</evidence>
<protein>
    <submittedName>
        <fullName evidence="8">Geranylgeranyl pyrophosphate synthase</fullName>
    </submittedName>
</protein>
<dbReference type="Gene3D" id="1.10.600.10">
    <property type="entry name" value="Farnesyl Diphosphate Synthase"/>
    <property type="match status" value="1"/>
</dbReference>
<dbReference type="SFLD" id="SFLDS00005">
    <property type="entry name" value="Isoprenoid_Synthase_Type_I"/>
    <property type="match status" value="1"/>
</dbReference>
<gene>
    <name evidence="8" type="ORF">CEE69_04650</name>
</gene>
<dbReference type="GO" id="GO:0004659">
    <property type="term" value="F:prenyltransferase activity"/>
    <property type="evidence" value="ECO:0007669"/>
    <property type="project" value="InterPro"/>
</dbReference>
<evidence type="ECO:0000256" key="6">
    <source>
        <dbReference type="ARBA" id="ARBA00023229"/>
    </source>
</evidence>
<dbReference type="OrthoDB" id="9805316at2"/>
<comment type="similarity">
    <text evidence="2 7">Belongs to the FPP/GGPP synthase family.</text>
</comment>
<dbReference type="InterPro" id="IPR033749">
    <property type="entry name" value="Polyprenyl_synt_CS"/>
</dbReference>
<dbReference type="GO" id="GO:0016114">
    <property type="term" value="P:terpenoid biosynthetic process"/>
    <property type="evidence" value="ECO:0007669"/>
    <property type="project" value="UniProtKB-ARBA"/>
</dbReference>
<evidence type="ECO:0000313" key="9">
    <source>
        <dbReference type="Proteomes" id="UP000225740"/>
    </source>
</evidence>
<dbReference type="SFLD" id="SFLDG01017">
    <property type="entry name" value="Polyprenyl_Transferase_Like"/>
    <property type="match status" value="1"/>
</dbReference>